<feature type="signal peptide" evidence="2">
    <location>
        <begin position="1"/>
        <end position="27"/>
    </location>
</feature>
<dbReference type="Proteomes" id="UP000224006">
    <property type="component" value="Chromosome VIII"/>
</dbReference>
<feature type="region of interest" description="Disordered" evidence="1">
    <location>
        <begin position="455"/>
        <end position="496"/>
    </location>
</feature>
<feature type="compositionally biased region" description="Basic and acidic residues" evidence="1">
    <location>
        <begin position="165"/>
        <end position="177"/>
    </location>
</feature>
<organism evidence="3 4">
    <name type="scientific">Besnoitia besnoiti</name>
    <name type="common">Apicomplexan protozoan</name>
    <dbReference type="NCBI Taxonomy" id="94643"/>
    <lineage>
        <taxon>Eukaryota</taxon>
        <taxon>Sar</taxon>
        <taxon>Alveolata</taxon>
        <taxon>Apicomplexa</taxon>
        <taxon>Conoidasida</taxon>
        <taxon>Coccidia</taxon>
        <taxon>Eucoccidiorida</taxon>
        <taxon>Eimeriorina</taxon>
        <taxon>Sarcocystidae</taxon>
        <taxon>Besnoitia</taxon>
    </lineage>
</organism>
<comment type="caution">
    <text evidence="3">The sequence shown here is derived from an EMBL/GenBank/DDBJ whole genome shotgun (WGS) entry which is preliminary data.</text>
</comment>
<evidence type="ECO:0000256" key="1">
    <source>
        <dbReference type="SAM" id="MobiDB-lite"/>
    </source>
</evidence>
<evidence type="ECO:0000313" key="4">
    <source>
        <dbReference type="Proteomes" id="UP000224006"/>
    </source>
</evidence>
<accession>A0A2A9MCV1</accession>
<dbReference type="RefSeq" id="XP_029217229.1">
    <property type="nucleotide sequence ID" value="XM_029366769.1"/>
</dbReference>
<evidence type="ECO:0000256" key="2">
    <source>
        <dbReference type="SAM" id="SignalP"/>
    </source>
</evidence>
<gene>
    <name evidence="3" type="ORF">BESB_084190</name>
</gene>
<dbReference type="GeneID" id="40313345"/>
<feature type="compositionally biased region" description="Low complexity" evidence="1">
    <location>
        <begin position="222"/>
        <end position="274"/>
    </location>
</feature>
<feature type="region of interest" description="Disordered" evidence="1">
    <location>
        <begin position="347"/>
        <end position="374"/>
    </location>
</feature>
<dbReference type="InterPro" id="IPR011993">
    <property type="entry name" value="PH-like_dom_sf"/>
</dbReference>
<reference evidence="3 4" key="1">
    <citation type="submission" date="2017-09" db="EMBL/GenBank/DDBJ databases">
        <title>Genome sequencing of Besnoitia besnoiti strain Bb-Ger1.</title>
        <authorList>
            <person name="Schares G."/>
            <person name="Venepally P."/>
            <person name="Lorenzi H.A."/>
        </authorList>
    </citation>
    <scope>NUCLEOTIDE SEQUENCE [LARGE SCALE GENOMIC DNA]</scope>
    <source>
        <strain evidence="3 4">Bb-Ger1</strain>
    </source>
</reference>
<keyword evidence="2" id="KW-0732">Signal</keyword>
<protein>
    <recommendedName>
        <fullName evidence="5">RanBD1 domain-containing protein</fullName>
    </recommendedName>
</protein>
<dbReference type="KEGG" id="bbes:BESB_084190"/>
<dbReference type="Gene3D" id="2.30.29.30">
    <property type="entry name" value="Pleckstrin-homology domain (PH domain)/Phosphotyrosine-binding domain (PTB)"/>
    <property type="match status" value="1"/>
</dbReference>
<evidence type="ECO:0008006" key="5">
    <source>
        <dbReference type="Google" id="ProtNLM"/>
    </source>
</evidence>
<dbReference type="EMBL" id="NWUJ01000009">
    <property type="protein sequence ID" value="PFH33220.1"/>
    <property type="molecule type" value="Genomic_DNA"/>
</dbReference>
<feature type="region of interest" description="Disordered" evidence="1">
    <location>
        <begin position="222"/>
        <end position="280"/>
    </location>
</feature>
<feature type="region of interest" description="Disordered" evidence="1">
    <location>
        <begin position="132"/>
        <end position="189"/>
    </location>
</feature>
<feature type="chain" id="PRO_5012179731" description="RanBD1 domain-containing protein" evidence="2">
    <location>
        <begin position="28"/>
        <end position="600"/>
    </location>
</feature>
<proteinExistence type="predicted"/>
<dbReference type="AlphaFoldDB" id="A0A2A9MCV1"/>
<evidence type="ECO:0000313" key="3">
    <source>
        <dbReference type="EMBL" id="PFH33220.1"/>
    </source>
</evidence>
<dbReference type="VEuPathDB" id="ToxoDB:BESB_084190"/>
<dbReference type="OrthoDB" id="331463at2759"/>
<feature type="compositionally biased region" description="Basic and acidic residues" evidence="1">
    <location>
        <begin position="469"/>
        <end position="494"/>
    </location>
</feature>
<sequence length="600" mass="64117">MRGSSSAFASLCLGACTASLLARHASGNTALTLVHAVVSFNFHDSWTTRCASGLNFRMALLKYAACTNGAACRIATFSREGAGVTPRQPAATDADDDARRRPCCGLFAFRSHPSSLRYCPFSKLSRKIKMADHHGEANSPAAGVASPEEVQLSAGTKRRQTLGAHELRDQQDGKAALDADDDADSQPAGDMHLADAVTLQRRQRLRIVRSGATPAVPAAAASSVSQALPKPAAPENAEEAAAPAKGDQAKSADAGDVANGAAEAAEKTPAASEAKGQDAPADSLLGSAEIKSVSTFSSAFASLSKQPQGSFFLSPPASSATGESSSASAAPSLFANLSFPASSIFASATPGKEEADGGTVGDDEEKPEEPSVIENEVNADEAVLFTDRDCRMQRFDADQTIWAPKPPLEGRVQIVASKKEEDDRAPRILFFVHRTGRLQLNTPLFASVHYQHPLDRSRQRAAAPAPPANEEKDAKDRNSDETQKAEEVPRKKNTAEFIGLKTDAKTSSDTTMYRIRFSNEEKCAEFLAMANERKTKGTFAAWRLCAWELSYGSAVSERSFTERANMVEPTVIRIEIDIHALRRIPSTRPCARERVAKSHA</sequence>
<keyword evidence="4" id="KW-1185">Reference proteome</keyword>
<name>A0A2A9MCV1_BESBE</name>